<dbReference type="AlphaFoldDB" id="A0AAW1Q5V9"/>
<feature type="region of interest" description="Disordered" evidence="1">
    <location>
        <begin position="1"/>
        <end position="117"/>
    </location>
</feature>
<feature type="compositionally biased region" description="Gly residues" evidence="1">
    <location>
        <begin position="17"/>
        <end position="31"/>
    </location>
</feature>
<feature type="compositionally biased region" description="Basic and acidic residues" evidence="1">
    <location>
        <begin position="34"/>
        <end position="54"/>
    </location>
</feature>
<dbReference type="EMBL" id="JALJOS010000068">
    <property type="protein sequence ID" value="KAK9817495.1"/>
    <property type="molecule type" value="Genomic_DNA"/>
</dbReference>
<evidence type="ECO:0000313" key="3">
    <source>
        <dbReference type="Proteomes" id="UP001438707"/>
    </source>
</evidence>
<comment type="caution">
    <text evidence="2">The sequence shown here is derived from an EMBL/GenBank/DDBJ whole genome shotgun (WGS) entry which is preliminary data.</text>
</comment>
<feature type="compositionally biased region" description="Polar residues" evidence="1">
    <location>
        <begin position="90"/>
        <end position="105"/>
    </location>
</feature>
<keyword evidence="3" id="KW-1185">Reference proteome</keyword>
<proteinExistence type="predicted"/>
<name>A0AAW1Q5V9_9CHLO</name>
<evidence type="ECO:0000313" key="2">
    <source>
        <dbReference type="EMBL" id="KAK9817495.1"/>
    </source>
</evidence>
<reference evidence="2 3" key="1">
    <citation type="journal article" date="2024" name="Nat. Commun.">
        <title>Phylogenomics reveals the evolutionary origins of lichenization in chlorophyte algae.</title>
        <authorList>
            <person name="Puginier C."/>
            <person name="Libourel C."/>
            <person name="Otte J."/>
            <person name="Skaloud P."/>
            <person name="Haon M."/>
            <person name="Grisel S."/>
            <person name="Petersen M."/>
            <person name="Berrin J.G."/>
            <person name="Delaux P.M."/>
            <person name="Dal Grande F."/>
            <person name="Keller J."/>
        </authorList>
    </citation>
    <scope>NUCLEOTIDE SEQUENCE [LARGE SCALE GENOMIC DNA]</scope>
    <source>
        <strain evidence="2 3">SAG 2145</strain>
    </source>
</reference>
<accession>A0AAW1Q5V9</accession>
<dbReference type="Proteomes" id="UP001438707">
    <property type="component" value="Unassembled WGS sequence"/>
</dbReference>
<sequence>MVEGTFGNDGSLKKVGPGHGVQGEGLGGSNIGGVDDKQSKQVDKAESETGRQEKGGYISPNAGSGVGYDPASGGASAIMENPGGGRLTDAQGQATVTGKPQASQRSDNKKQVVPDKQ</sequence>
<gene>
    <name evidence="2" type="ORF">WJX74_009636</name>
</gene>
<protein>
    <submittedName>
        <fullName evidence="2">Uncharacterized protein</fullName>
    </submittedName>
</protein>
<organism evidence="2 3">
    <name type="scientific">Apatococcus lobatus</name>
    <dbReference type="NCBI Taxonomy" id="904363"/>
    <lineage>
        <taxon>Eukaryota</taxon>
        <taxon>Viridiplantae</taxon>
        <taxon>Chlorophyta</taxon>
        <taxon>core chlorophytes</taxon>
        <taxon>Trebouxiophyceae</taxon>
        <taxon>Chlorellales</taxon>
        <taxon>Chlorellaceae</taxon>
        <taxon>Apatococcus</taxon>
    </lineage>
</organism>
<evidence type="ECO:0000256" key="1">
    <source>
        <dbReference type="SAM" id="MobiDB-lite"/>
    </source>
</evidence>
<feature type="compositionally biased region" description="Basic and acidic residues" evidence="1">
    <location>
        <begin position="106"/>
        <end position="117"/>
    </location>
</feature>